<proteinExistence type="predicted"/>
<dbReference type="Pfam" id="PF01510">
    <property type="entry name" value="Amidase_2"/>
    <property type="match status" value="1"/>
</dbReference>
<organism evidence="6 7">
    <name type="scientific">Kangiella taiwanensis</name>
    <dbReference type="NCBI Taxonomy" id="1079179"/>
    <lineage>
        <taxon>Bacteria</taxon>
        <taxon>Pseudomonadati</taxon>
        <taxon>Pseudomonadota</taxon>
        <taxon>Gammaproteobacteria</taxon>
        <taxon>Kangiellales</taxon>
        <taxon>Kangiellaceae</taxon>
        <taxon>Kangiella</taxon>
    </lineage>
</organism>
<dbReference type="PANTHER" id="PTHR30417">
    <property type="entry name" value="N-ACETYLMURAMOYL-L-ALANINE AMIDASE AMID"/>
    <property type="match status" value="1"/>
</dbReference>
<dbReference type="InterPro" id="IPR002502">
    <property type="entry name" value="Amidase_domain"/>
</dbReference>
<dbReference type="PANTHER" id="PTHR30417:SF1">
    <property type="entry name" value="N-ACETYLMURAMOYL-L-ALANINE AMIDASE AMID"/>
    <property type="match status" value="1"/>
</dbReference>
<protein>
    <recommendedName>
        <fullName evidence="2">N-acetylmuramoyl-L-alanine amidase</fullName>
        <ecNumber evidence="2">3.5.1.28</ecNumber>
    </recommendedName>
</protein>
<dbReference type="SUPFAM" id="SSF55846">
    <property type="entry name" value="N-acetylmuramoyl-L-alanine amidase-like"/>
    <property type="match status" value="1"/>
</dbReference>
<keyword evidence="4" id="KW-0961">Cell wall biogenesis/degradation</keyword>
<dbReference type="InterPro" id="IPR036505">
    <property type="entry name" value="Amidase/PGRP_sf"/>
</dbReference>
<evidence type="ECO:0000259" key="5">
    <source>
        <dbReference type="Pfam" id="PF01510"/>
    </source>
</evidence>
<reference evidence="7" key="1">
    <citation type="journal article" date="2019" name="Int. J. Syst. Evol. Microbiol.">
        <title>The Global Catalogue of Microorganisms (GCM) 10K type strain sequencing project: providing services to taxonomists for standard genome sequencing and annotation.</title>
        <authorList>
            <consortium name="The Broad Institute Genomics Platform"/>
            <consortium name="The Broad Institute Genome Sequencing Center for Infectious Disease"/>
            <person name="Wu L."/>
            <person name="Ma J."/>
        </authorList>
    </citation>
    <scope>NUCLEOTIDE SEQUENCE [LARGE SCALE GENOMIC DNA]</scope>
    <source>
        <strain evidence="7">JCM 17727</strain>
    </source>
</reference>
<dbReference type="Gene3D" id="3.40.80.10">
    <property type="entry name" value="Peptidoglycan recognition protein-like"/>
    <property type="match status" value="1"/>
</dbReference>
<gene>
    <name evidence="6" type="ORF">GCM10023150_06280</name>
</gene>
<accession>A0ABP8HW27</accession>
<evidence type="ECO:0000256" key="4">
    <source>
        <dbReference type="ARBA" id="ARBA00023316"/>
    </source>
</evidence>
<evidence type="ECO:0000256" key="1">
    <source>
        <dbReference type="ARBA" id="ARBA00001561"/>
    </source>
</evidence>
<dbReference type="EMBL" id="BAABFU010000001">
    <property type="protein sequence ID" value="GAA4345691.1"/>
    <property type="molecule type" value="Genomic_DNA"/>
</dbReference>
<dbReference type="EC" id="3.5.1.28" evidence="2"/>
<name>A0ABP8HW27_9GAMM</name>
<evidence type="ECO:0000313" key="6">
    <source>
        <dbReference type="EMBL" id="GAA4345691.1"/>
    </source>
</evidence>
<dbReference type="RefSeq" id="WP_223577047.1">
    <property type="nucleotide sequence ID" value="NZ_BAABFU010000001.1"/>
</dbReference>
<comment type="caution">
    <text evidence="6">The sequence shown here is derived from an EMBL/GenBank/DDBJ whole genome shotgun (WGS) entry which is preliminary data.</text>
</comment>
<feature type="domain" description="N-acetylmuramoyl-L-alanine amidase" evidence="5">
    <location>
        <begin position="29"/>
        <end position="196"/>
    </location>
</feature>
<keyword evidence="3" id="KW-0378">Hydrolase</keyword>
<comment type="catalytic activity">
    <reaction evidence="1">
        <text>Hydrolyzes the link between N-acetylmuramoyl residues and L-amino acid residues in certain cell-wall glycopeptides.</text>
        <dbReference type="EC" id="3.5.1.28"/>
    </reaction>
</comment>
<dbReference type="CDD" id="cd06583">
    <property type="entry name" value="PGRP"/>
    <property type="match status" value="1"/>
</dbReference>
<dbReference type="InterPro" id="IPR051206">
    <property type="entry name" value="NAMLAA_amidase_2"/>
</dbReference>
<dbReference type="Proteomes" id="UP001501294">
    <property type="component" value="Unassembled WGS sequence"/>
</dbReference>
<evidence type="ECO:0000256" key="2">
    <source>
        <dbReference type="ARBA" id="ARBA00011901"/>
    </source>
</evidence>
<evidence type="ECO:0000313" key="7">
    <source>
        <dbReference type="Proteomes" id="UP001501294"/>
    </source>
</evidence>
<keyword evidence="7" id="KW-1185">Reference proteome</keyword>
<sequence length="212" mass="23754">MLCIFDGVINNPKVTNKIIPNIEHGILPKVKALVLHRTSAGTAESTLNAWQSKKSGAHFLIDKTGKIYQTASLKKQCWHVGLLQSRCRLEGSCSTEDAKFIKKTLHGSGSWGSKFKKVYLNEKKKDYPDRYPLNSDSLGIELVGAYLGGSGDKGPFEKLKEPQGKSFLWLVTELLSQYDLSFKEDVYAHGSIARKKVKEGVDAFEWLKDNYQ</sequence>
<evidence type="ECO:0000256" key="3">
    <source>
        <dbReference type="ARBA" id="ARBA00022801"/>
    </source>
</evidence>